<dbReference type="NCBIfam" id="NF000642">
    <property type="entry name" value="PRK00024.1"/>
    <property type="match status" value="1"/>
</dbReference>
<evidence type="ECO:0000256" key="3">
    <source>
        <dbReference type="ARBA" id="ARBA00022801"/>
    </source>
</evidence>
<reference evidence="9 10" key="1">
    <citation type="submission" date="2023-11" db="EMBL/GenBank/DDBJ databases">
        <title>Arctic aerobic anoxygenic photoheterotroph Sediminicoccus rosea KRV36 adapts its photosynthesis to long days of polar summer.</title>
        <authorList>
            <person name="Tomasch J."/>
            <person name="Kopejtka K."/>
            <person name="Bily T."/>
            <person name="Gardiner A.T."/>
            <person name="Gardian Z."/>
            <person name="Shivaramu S."/>
            <person name="Koblizek M."/>
            <person name="Engelhardt F."/>
            <person name="Kaftan D."/>
        </authorList>
    </citation>
    <scope>NUCLEOTIDE SEQUENCE [LARGE SCALE GENOMIC DNA]</scope>
    <source>
        <strain evidence="9 10">R-30</strain>
    </source>
</reference>
<dbReference type="InterPro" id="IPR010994">
    <property type="entry name" value="RuvA_2-like"/>
</dbReference>
<dbReference type="RefSeq" id="WP_318651016.1">
    <property type="nucleotide sequence ID" value="NZ_CP137852.1"/>
</dbReference>
<keyword evidence="5" id="KW-0482">Metalloprotease</keyword>
<dbReference type="SUPFAM" id="SSF47781">
    <property type="entry name" value="RuvA domain 2-like"/>
    <property type="match status" value="1"/>
</dbReference>
<evidence type="ECO:0000259" key="8">
    <source>
        <dbReference type="PROSITE" id="PS50249"/>
    </source>
</evidence>
<dbReference type="SUPFAM" id="SSF102712">
    <property type="entry name" value="JAB1/MPN domain"/>
    <property type="match status" value="1"/>
</dbReference>
<feature type="domain" description="MPN" evidence="8">
    <location>
        <begin position="123"/>
        <end position="245"/>
    </location>
</feature>
<accession>A0ABZ0PMU2</accession>
<evidence type="ECO:0000256" key="7">
    <source>
        <dbReference type="SAM" id="MobiDB-lite"/>
    </source>
</evidence>
<dbReference type="PROSITE" id="PS01302">
    <property type="entry name" value="UPF0758"/>
    <property type="match status" value="1"/>
</dbReference>
<dbReference type="Pfam" id="PF04002">
    <property type="entry name" value="RadC"/>
    <property type="match status" value="1"/>
</dbReference>
<comment type="similarity">
    <text evidence="6">Belongs to the UPF0758 family.</text>
</comment>
<dbReference type="InterPro" id="IPR020891">
    <property type="entry name" value="UPF0758_CS"/>
</dbReference>
<keyword evidence="10" id="KW-1185">Reference proteome</keyword>
<keyword evidence="3" id="KW-0378">Hydrolase</keyword>
<dbReference type="InterPro" id="IPR025657">
    <property type="entry name" value="RadC_JAB"/>
</dbReference>
<keyword evidence="4" id="KW-0862">Zinc</keyword>
<keyword evidence="2" id="KW-0479">Metal-binding</keyword>
<dbReference type="InterPro" id="IPR001405">
    <property type="entry name" value="UPF0758"/>
</dbReference>
<dbReference type="PANTHER" id="PTHR30471">
    <property type="entry name" value="DNA REPAIR PROTEIN RADC"/>
    <property type="match status" value="1"/>
</dbReference>
<evidence type="ECO:0000256" key="6">
    <source>
        <dbReference type="RuleBase" id="RU003797"/>
    </source>
</evidence>
<dbReference type="PANTHER" id="PTHR30471:SF3">
    <property type="entry name" value="UPF0758 PROTEIN YEES-RELATED"/>
    <property type="match status" value="1"/>
</dbReference>
<dbReference type="Proteomes" id="UP001305521">
    <property type="component" value="Chromosome"/>
</dbReference>
<evidence type="ECO:0000313" key="9">
    <source>
        <dbReference type="EMBL" id="WPB87059.1"/>
    </source>
</evidence>
<dbReference type="Gene3D" id="3.40.140.10">
    <property type="entry name" value="Cytidine Deaminase, domain 2"/>
    <property type="match status" value="1"/>
</dbReference>
<organism evidence="9 10">
    <name type="scientific">Sediminicoccus rosea</name>
    <dbReference type="NCBI Taxonomy" id="1225128"/>
    <lineage>
        <taxon>Bacteria</taxon>
        <taxon>Pseudomonadati</taxon>
        <taxon>Pseudomonadota</taxon>
        <taxon>Alphaproteobacteria</taxon>
        <taxon>Acetobacterales</taxon>
        <taxon>Roseomonadaceae</taxon>
        <taxon>Sediminicoccus</taxon>
    </lineage>
</organism>
<name>A0ABZ0PMU2_9PROT</name>
<evidence type="ECO:0000313" key="10">
    <source>
        <dbReference type="Proteomes" id="UP001305521"/>
    </source>
</evidence>
<gene>
    <name evidence="9" type="primary">radC</name>
    <name evidence="9" type="ORF">R9Z33_09315</name>
</gene>
<dbReference type="InterPro" id="IPR037518">
    <property type="entry name" value="MPN"/>
</dbReference>
<dbReference type="PROSITE" id="PS50249">
    <property type="entry name" value="MPN"/>
    <property type="match status" value="1"/>
</dbReference>
<evidence type="ECO:0000256" key="5">
    <source>
        <dbReference type="ARBA" id="ARBA00023049"/>
    </source>
</evidence>
<dbReference type="CDD" id="cd08071">
    <property type="entry name" value="MPN_DUF2466"/>
    <property type="match status" value="1"/>
</dbReference>
<sequence>MTRRRGLSEAGGLFDPAPVAATPAGVEGHRGRMRQKLIEGGAEGILDHELIEMLLFLALPRRDTKPIARAMLARFGSFADALSAPTQELRQIDGLGDAGIAALRTVQVAALRLVQAPLKKQEVLNNWDRLMDYLTAAMARERVEQFRVIFLDAKNRLLADEAQARGTVNHTPVYPREVVKRALELHATALILVHNHPSGDPTPSRADIEMTAEVKQAAAALGITLHDHVIIGREQQLSFRREGLL</sequence>
<keyword evidence="1" id="KW-0645">Protease</keyword>
<evidence type="ECO:0000256" key="4">
    <source>
        <dbReference type="ARBA" id="ARBA00022833"/>
    </source>
</evidence>
<proteinExistence type="inferred from homology"/>
<feature type="region of interest" description="Disordered" evidence="7">
    <location>
        <begin position="1"/>
        <end position="27"/>
    </location>
</feature>
<evidence type="ECO:0000256" key="2">
    <source>
        <dbReference type="ARBA" id="ARBA00022723"/>
    </source>
</evidence>
<protein>
    <submittedName>
        <fullName evidence="9">DNA repair protein RadC</fullName>
    </submittedName>
</protein>
<dbReference type="EMBL" id="CP137852">
    <property type="protein sequence ID" value="WPB87059.1"/>
    <property type="molecule type" value="Genomic_DNA"/>
</dbReference>
<dbReference type="NCBIfam" id="TIGR00608">
    <property type="entry name" value="radc"/>
    <property type="match status" value="1"/>
</dbReference>
<evidence type="ECO:0000256" key="1">
    <source>
        <dbReference type="ARBA" id="ARBA00022670"/>
    </source>
</evidence>